<evidence type="ECO:0000313" key="2">
    <source>
        <dbReference type="Proteomes" id="UP000019116"/>
    </source>
</evidence>
<organism evidence="1">
    <name type="scientific">Triticum aestivum</name>
    <name type="common">Wheat</name>
    <dbReference type="NCBI Taxonomy" id="4565"/>
    <lineage>
        <taxon>Eukaryota</taxon>
        <taxon>Viridiplantae</taxon>
        <taxon>Streptophyta</taxon>
        <taxon>Embryophyta</taxon>
        <taxon>Tracheophyta</taxon>
        <taxon>Spermatophyta</taxon>
        <taxon>Magnoliopsida</taxon>
        <taxon>Liliopsida</taxon>
        <taxon>Poales</taxon>
        <taxon>Poaceae</taxon>
        <taxon>BOP clade</taxon>
        <taxon>Pooideae</taxon>
        <taxon>Triticodae</taxon>
        <taxon>Triticeae</taxon>
        <taxon>Triticinae</taxon>
        <taxon>Triticum</taxon>
    </lineage>
</organism>
<protein>
    <recommendedName>
        <fullName evidence="3">F-box associated domain-containing protein</fullName>
    </recommendedName>
</protein>
<dbReference type="Gramene" id="TraesCS4A03G0938800.1">
    <property type="protein sequence ID" value="TraesCS4A03G0938800.1.CDS1"/>
    <property type="gene ID" value="TraesCS4A03G0938800"/>
</dbReference>
<accession>A0A3B6I0D6</accession>
<keyword evidence="2" id="KW-1185">Reference proteome</keyword>
<dbReference type="Proteomes" id="UP000019116">
    <property type="component" value="Chromosome 4A"/>
</dbReference>
<name>A0A3B6I0D6_WHEAT</name>
<dbReference type="STRING" id="4565.A0A3B6I0D6"/>
<reference evidence="1" key="1">
    <citation type="submission" date="2018-08" db="EMBL/GenBank/DDBJ databases">
        <authorList>
            <person name="Rossello M."/>
        </authorList>
    </citation>
    <scope>NUCLEOTIDE SEQUENCE [LARGE SCALE GENOMIC DNA]</scope>
    <source>
        <strain evidence="1">cv. Chinese Spring</strain>
    </source>
</reference>
<dbReference type="Gramene" id="TraesCS4A02G378800.1">
    <property type="protein sequence ID" value="TraesCS4A02G378800.1.cds1"/>
    <property type="gene ID" value="TraesCS4A02G378800"/>
</dbReference>
<dbReference type="Gramene" id="TraesROB_scaffold_019116_01G000100.1">
    <property type="protein sequence ID" value="TraesROB_scaffold_019116_01G000100.1"/>
    <property type="gene ID" value="TraesROB_scaffold_019116_01G000100"/>
</dbReference>
<dbReference type="OMA" id="QFIPRMA"/>
<dbReference type="OrthoDB" id="692435at2759"/>
<sequence length="164" mass="18699">MGLNIIVFDTVAETFRQMSHPTQLGDMVSLLDMGDALALCHTAPDCAALDVWVLQDYDAGTWGFRFQIDLLGMEASPPINWMFQFIPRMALINERELLIQRHIYSLLHCDIDGVFLGNVESEERLACWTLTRHCLQESLISLPLFEMQEEEAVNQEPPLFSIVL</sequence>
<dbReference type="AlphaFoldDB" id="A0A3B6I0D6"/>
<dbReference type="EnsemblPlants" id="TraesCS4A02G378800.1">
    <property type="protein sequence ID" value="TraesCS4A02G378800.1.cds1"/>
    <property type="gene ID" value="TraesCS4A02G378800"/>
</dbReference>
<proteinExistence type="predicted"/>
<evidence type="ECO:0000313" key="1">
    <source>
        <dbReference type="EnsemblPlants" id="TraesCS4A02G378800.1.cds1"/>
    </source>
</evidence>
<evidence type="ECO:0008006" key="3">
    <source>
        <dbReference type="Google" id="ProtNLM"/>
    </source>
</evidence>
<reference evidence="1" key="2">
    <citation type="submission" date="2018-10" db="UniProtKB">
        <authorList>
            <consortium name="EnsemblPlants"/>
        </authorList>
    </citation>
    <scope>IDENTIFICATION</scope>
</reference>